<evidence type="ECO:0000256" key="6">
    <source>
        <dbReference type="SAM" id="Phobius"/>
    </source>
</evidence>
<comment type="subcellular location">
    <subcellularLocation>
        <location evidence="1">Cell membrane</location>
        <topology evidence="1">Multi-pass membrane protein</topology>
    </subcellularLocation>
</comment>
<keyword evidence="5 6" id="KW-0472">Membrane</keyword>
<dbReference type="PANTHER" id="PTHR30619:SF1">
    <property type="entry name" value="RECOMBINATION PROTEIN 2"/>
    <property type="match status" value="1"/>
</dbReference>
<keyword evidence="10" id="KW-1185">Reference proteome</keyword>
<feature type="transmembrane region" description="Helical" evidence="6">
    <location>
        <begin position="527"/>
        <end position="546"/>
    </location>
</feature>
<dbReference type="NCBIfam" id="TIGR00360">
    <property type="entry name" value="ComEC_N-term"/>
    <property type="match status" value="1"/>
</dbReference>
<proteinExistence type="predicted"/>
<dbReference type="Pfam" id="PF13567">
    <property type="entry name" value="DUF4131"/>
    <property type="match status" value="1"/>
</dbReference>
<organism evidence="9 10">
    <name type="scientific">Aetokthonos hydrillicola Thurmond2011</name>
    <dbReference type="NCBI Taxonomy" id="2712845"/>
    <lineage>
        <taxon>Bacteria</taxon>
        <taxon>Bacillati</taxon>
        <taxon>Cyanobacteriota</taxon>
        <taxon>Cyanophyceae</taxon>
        <taxon>Nostocales</taxon>
        <taxon>Hapalosiphonaceae</taxon>
        <taxon>Aetokthonos</taxon>
    </lineage>
</organism>
<evidence type="ECO:0000256" key="2">
    <source>
        <dbReference type="ARBA" id="ARBA00022475"/>
    </source>
</evidence>
<dbReference type="InterPro" id="IPR036866">
    <property type="entry name" value="RibonucZ/Hydroxyglut_hydro"/>
</dbReference>
<evidence type="ECO:0000313" key="9">
    <source>
        <dbReference type="EMBL" id="MDR9895760.1"/>
    </source>
</evidence>
<dbReference type="AlphaFoldDB" id="A0AAP5M827"/>
<evidence type="ECO:0000256" key="4">
    <source>
        <dbReference type="ARBA" id="ARBA00022989"/>
    </source>
</evidence>
<dbReference type="InterPro" id="IPR025405">
    <property type="entry name" value="DUF4131"/>
</dbReference>
<feature type="transmembrane region" description="Helical" evidence="6">
    <location>
        <begin position="75"/>
        <end position="91"/>
    </location>
</feature>
<dbReference type="Gene3D" id="3.60.15.10">
    <property type="entry name" value="Ribonuclease Z/Hydroxyacylglutathione hydrolase-like"/>
    <property type="match status" value="1"/>
</dbReference>
<dbReference type="Proteomes" id="UP000667802">
    <property type="component" value="Unassembled WGS sequence"/>
</dbReference>
<dbReference type="Pfam" id="PF03772">
    <property type="entry name" value="Competence"/>
    <property type="match status" value="1"/>
</dbReference>
<evidence type="ECO:0000256" key="1">
    <source>
        <dbReference type="ARBA" id="ARBA00004651"/>
    </source>
</evidence>
<keyword evidence="3 6" id="KW-0812">Transmembrane</keyword>
<feature type="transmembrane region" description="Helical" evidence="6">
    <location>
        <begin position="356"/>
        <end position="375"/>
    </location>
</feature>
<reference evidence="10" key="1">
    <citation type="journal article" date="2021" name="Science">
        <title>Hunting the eagle killer: A cyanobacterial neurotoxin causes vacuolar myelinopathy.</title>
        <authorList>
            <person name="Breinlinger S."/>
            <person name="Phillips T.J."/>
            <person name="Haram B.N."/>
            <person name="Mares J."/>
            <person name="Martinez Yerena J.A."/>
            <person name="Hrouzek P."/>
            <person name="Sobotka R."/>
            <person name="Henderson W.M."/>
            <person name="Schmieder P."/>
            <person name="Williams S.M."/>
            <person name="Lauderdale J.D."/>
            <person name="Wilde H.D."/>
            <person name="Gerrin W."/>
            <person name="Kust A."/>
            <person name="Washington J.W."/>
            <person name="Wagner C."/>
            <person name="Geier B."/>
            <person name="Liebeke M."/>
            <person name="Enke H."/>
            <person name="Niedermeyer T.H.J."/>
            <person name="Wilde S.B."/>
        </authorList>
    </citation>
    <scope>NUCLEOTIDE SEQUENCE [LARGE SCALE GENOMIC DNA]</scope>
    <source>
        <strain evidence="10">Thurmond2011</strain>
    </source>
</reference>
<feature type="domain" description="ComEC/Rec2-related protein" evidence="7">
    <location>
        <begin position="268"/>
        <end position="522"/>
    </location>
</feature>
<dbReference type="RefSeq" id="WP_310833870.1">
    <property type="nucleotide sequence ID" value="NZ_JAALHA020000006.1"/>
</dbReference>
<feature type="transmembrane region" description="Helical" evidence="6">
    <location>
        <begin position="310"/>
        <end position="326"/>
    </location>
</feature>
<feature type="transmembrane region" description="Helical" evidence="6">
    <location>
        <begin position="282"/>
        <end position="303"/>
    </location>
</feature>
<dbReference type="EMBL" id="JAALHA020000006">
    <property type="protein sequence ID" value="MDR9895760.1"/>
    <property type="molecule type" value="Genomic_DNA"/>
</dbReference>
<dbReference type="InterPro" id="IPR052159">
    <property type="entry name" value="Competence_DNA_uptake"/>
</dbReference>
<dbReference type="GO" id="GO:0005886">
    <property type="term" value="C:plasma membrane"/>
    <property type="evidence" value="ECO:0007669"/>
    <property type="project" value="UniProtKB-SubCell"/>
</dbReference>
<evidence type="ECO:0000256" key="5">
    <source>
        <dbReference type="ARBA" id="ARBA00023136"/>
    </source>
</evidence>
<gene>
    <name evidence="9" type="ORF">G7B40_014470</name>
</gene>
<accession>A0AAP5M827</accession>
<comment type="caution">
    <text evidence="9">The sequence shown here is derived from an EMBL/GenBank/DDBJ whole genome shotgun (WGS) entry which is preliminary data.</text>
</comment>
<keyword evidence="2" id="KW-1003">Cell membrane</keyword>
<feature type="transmembrane region" description="Helical" evidence="6">
    <location>
        <begin position="332"/>
        <end position="349"/>
    </location>
</feature>
<dbReference type="PANTHER" id="PTHR30619">
    <property type="entry name" value="DNA INTERNALIZATION/COMPETENCE PROTEIN COMEC/REC2"/>
    <property type="match status" value="1"/>
</dbReference>
<evidence type="ECO:0000313" key="10">
    <source>
        <dbReference type="Proteomes" id="UP000667802"/>
    </source>
</evidence>
<feature type="transmembrane region" description="Helical" evidence="6">
    <location>
        <begin position="402"/>
        <end position="422"/>
    </location>
</feature>
<dbReference type="InterPro" id="IPR004477">
    <property type="entry name" value="ComEC_N"/>
</dbReference>
<feature type="domain" description="DUF4131" evidence="8">
    <location>
        <begin position="27"/>
        <end position="221"/>
    </location>
</feature>
<evidence type="ECO:0000256" key="3">
    <source>
        <dbReference type="ARBA" id="ARBA00022692"/>
    </source>
</evidence>
<feature type="transmembrane region" description="Helical" evidence="6">
    <location>
        <begin position="428"/>
        <end position="452"/>
    </location>
</feature>
<feature type="transmembrane region" description="Helical" evidence="6">
    <location>
        <begin position="12"/>
        <end position="40"/>
    </location>
</feature>
<feature type="transmembrane region" description="Helical" evidence="6">
    <location>
        <begin position="497"/>
        <end position="520"/>
    </location>
</feature>
<evidence type="ECO:0000259" key="8">
    <source>
        <dbReference type="Pfam" id="PF13567"/>
    </source>
</evidence>
<keyword evidence="4 6" id="KW-1133">Transmembrane helix</keyword>
<name>A0AAP5M827_9CYAN</name>
<sequence>MIQVSGVIICLSYILGLLFTAVPGTGLWVLGLGVVAAIIFKIRSLQLRKRAHLKKNFVTNTKTTPQALQLNHAPMVWLIAGVVGLLASVYFQSRIPHPGINDISKFVPSDNDNRQEQLFIVRGQITSTPHLTRTQKGQFWLAATQLDEVRNDNGRAGVSKGVTGKLYVTVPLLQATGLHPGQQIAVTGVLYKPQPASNPGAFDFQQFLKQEGSFAGLSGRQLSILDEEEHKWGLWQVREQIIQSQVNKLGVPEGTVVSAMTLGTKVVDLPFNTRDSFVRVGLAHALAGPGLKTSLILAVVLTLTRRSTRVTQFTLGCLGLIGFLVLTGFHPTVLKAVLMGFAALIGMGLKRKVKRLGALLLIAVLMLLFNPLWIWDLGFELSFLATLGLIVTVPPLIKRLDWLPPAIASLIAVPLAATIWTLPLQLHLFSVVPLYCLPIGILASPLISIVVIGGMLSALVSLVSPNLGSSIASFLYYPTHLLINLVEFCSNLPGASVAVRSISTAQMLAIYTLIFLVWLIPWWQKRWLFTALIAVSLVLVPAWHSVSTLSQITVLAAGGEPVLVIQDQGKVTLINSGNEGTGSNTIIPFLQQQGVNQIDWAIATDFQGNGSNSWLEVLQRLPIKVFYNYSVTPEITGITKEVLKHKGVYQSLSVGQPVNTGAVGGQLIDAQLPILQMQILGQNWLLLGNLEPDKLRELAKTRGLPHAQILWCPGQFLQELVVALQPEVAIASDATLDPKTLSQLNQSQTKVFITKRDGAIQWAPGNQFESFIQVAENKTSVL</sequence>
<evidence type="ECO:0000259" key="7">
    <source>
        <dbReference type="Pfam" id="PF03772"/>
    </source>
</evidence>
<protein>
    <submittedName>
        <fullName evidence="9">ComEC/Rec2 family competence protein</fullName>
    </submittedName>
</protein>